<dbReference type="PANTHER" id="PTHR10462">
    <property type="entry name" value="GLYCOSYLTRANSFERASE-RELATED"/>
    <property type="match status" value="1"/>
</dbReference>
<keyword evidence="8" id="KW-1133">Transmembrane helix</keyword>
<evidence type="ECO:0000256" key="6">
    <source>
        <dbReference type="ARBA" id="ARBA00022692"/>
    </source>
</evidence>
<comment type="caution">
    <text evidence="11">The sequence shown here is derived from an EMBL/GenBank/DDBJ whole genome shotgun (WGS) entry which is preliminary data.</text>
</comment>
<comment type="similarity">
    <text evidence="3">Belongs to the glycosyltransferase 6 family.</text>
</comment>
<accession>A0ABQ9WH07</accession>
<evidence type="ECO:0000256" key="1">
    <source>
        <dbReference type="ARBA" id="ARBA00001936"/>
    </source>
</evidence>
<dbReference type="Pfam" id="PF03414">
    <property type="entry name" value="Glyco_transf_6"/>
    <property type="match status" value="1"/>
</dbReference>
<dbReference type="SUPFAM" id="SSF53448">
    <property type="entry name" value="Nucleotide-diphospho-sugar transferases"/>
    <property type="match status" value="1"/>
</dbReference>
<keyword evidence="7" id="KW-0735">Signal-anchor</keyword>
<dbReference type="Gene3D" id="3.90.550.10">
    <property type="entry name" value="Spore Coat Polysaccharide Biosynthesis Protein SpsA, Chain A"/>
    <property type="match status" value="1"/>
</dbReference>
<evidence type="ECO:0000313" key="11">
    <source>
        <dbReference type="EMBL" id="KAK2120606.1"/>
    </source>
</evidence>
<evidence type="ECO:0000256" key="9">
    <source>
        <dbReference type="ARBA" id="ARBA00023136"/>
    </source>
</evidence>
<dbReference type="PANTHER" id="PTHR10462:SF27">
    <property type="entry name" value="GLYCOSYLTRANSFERASE 6 DOMAIN-CONTAINING PROTEIN 1-RELATED"/>
    <property type="match status" value="1"/>
</dbReference>
<evidence type="ECO:0000256" key="5">
    <source>
        <dbReference type="ARBA" id="ARBA00022679"/>
    </source>
</evidence>
<comment type="subcellular location">
    <subcellularLocation>
        <location evidence="2">Membrane</location>
        <topology evidence="2">Single-pass type II membrane protein</topology>
    </subcellularLocation>
</comment>
<protein>
    <submittedName>
        <fullName evidence="11">Glycosyltransferase 6 domain-containing protein 1</fullName>
    </submittedName>
</protein>
<sequence>MTGYRVIFYVMVDAFFKLRHIQPSPLRTFKVFKVSTGRGRPDSPLAPMQSLGEHIVSHIPDEVDFLFGMAANQVFQSEFGVETLGPMVAQLHAWWYFRNTKNFPYERGRPQQLASRLDRGISITTA</sequence>
<dbReference type="Proteomes" id="UP001266305">
    <property type="component" value="Unassembled WGS sequence"/>
</dbReference>
<keyword evidence="6" id="KW-0812">Transmembrane</keyword>
<comment type="cofactor">
    <cofactor evidence="1">
        <name>Mn(2+)</name>
        <dbReference type="ChEBI" id="CHEBI:29035"/>
    </cofactor>
</comment>
<evidence type="ECO:0000256" key="10">
    <source>
        <dbReference type="ARBA" id="ARBA00023180"/>
    </source>
</evidence>
<evidence type="ECO:0000256" key="7">
    <source>
        <dbReference type="ARBA" id="ARBA00022968"/>
    </source>
</evidence>
<dbReference type="EMBL" id="JASSZA010000001">
    <property type="protein sequence ID" value="KAK2120606.1"/>
    <property type="molecule type" value="Genomic_DNA"/>
</dbReference>
<keyword evidence="10" id="KW-0325">Glycoprotein</keyword>
<evidence type="ECO:0000256" key="8">
    <source>
        <dbReference type="ARBA" id="ARBA00022989"/>
    </source>
</evidence>
<evidence type="ECO:0000256" key="2">
    <source>
        <dbReference type="ARBA" id="ARBA00004606"/>
    </source>
</evidence>
<name>A0ABQ9WH07_SAGOE</name>
<gene>
    <name evidence="11" type="primary">GLT6D1</name>
    <name evidence="11" type="ORF">P7K49_001992</name>
</gene>
<keyword evidence="5" id="KW-0808">Transferase</keyword>
<evidence type="ECO:0000256" key="3">
    <source>
        <dbReference type="ARBA" id="ARBA00010413"/>
    </source>
</evidence>
<keyword evidence="9" id="KW-0472">Membrane</keyword>
<organism evidence="11 12">
    <name type="scientific">Saguinus oedipus</name>
    <name type="common">Cotton-top tamarin</name>
    <name type="synonym">Oedipomidas oedipus</name>
    <dbReference type="NCBI Taxonomy" id="9490"/>
    <lineage>
        <taxon>Eukaryota</taxon>
        <taxon>Metazoa</taxon>
        <taxon>Chordata</taxon>
        <taxon>Craniata</taxon>
        <taxon>Vertebrata</taxon>
        <taxon>Euteleostomi</taxon>
        <taxon>Mammalia</taxon>
        <taxon>Eutheria</taxon>
        <taxon>Euarchontoglires</taxon>
        <taxon>Primates</taxon>
        <taxon>Haplorrhini</taxon>
        <taxon>Platyrrhini</taxon>
        <taxon>Cebidae</taxon>
        <taxon>Callitrichinae</taxon>
        <taxon>Saguinus</taxon>
    </lineage>
</organism>
<reference evidence="11 12" key="1">
    <citation type="submission" date="2023-05" db="EMBL/GenBank/DDBJ databases">
        <title>B98-5 Cell Line De Novo Hybrid Assembly: An Optical Mapping Approach.</title>
        <authorList>
            <person name="Kananen K."/>
            <person name="Auerbach J.A."/>
            <person name="Kautto E."/>
            <person name="Blachly J.S."/>
        </authorList>
    </citation>
    <scope>NUCLEOTIDE SEQUENCE [LARGE SCALE GENOMIC DNA]</scope>
    <source>
        <strain evidence="11">B95-8</strain>
        <tissue evidence="11">Cell line</tissue>
    </source>
</reference>
<evidence type="ECO:0000256" key="4">
    <source>
        <dbReference type="ARBA" id="ARBA00022676"/>
    </source>
</evidence>
<proteinExistence type="inferred from homology"/>
<keyword evidence="12" id="KW-1185">Reference proteome</keyword>
<dbReference type="InterPro" id="IPR029044">
    <property type="entry name" value="Nucleotide-diphossugar_trans"/>
</dbReference>
<dbReference type="InterPro" id="IPR005076">
    <property type="entry name" value="Glyco_trans_6"/>
</dbReference>
<keyword evidence="4" id="KW-0328">Glycosyltransferase</keyword>
<evidence type="ECO:0000313" key="12">
    <source>
        <dbReference type="Proteomes" id="UP001266305"/>
    </source>
</evidence>